<dbReference type="InterPro" id="IPR003661">
    <property type="entry name" value="HisK_dim/P_dom"/>
</dbReference>
<dbReference type="PRINTS" id="PR00344">
    <property type="entry name" value="BCTRLSENSOR"/>
</dbReference>
<dbReference type="SMART" id="SM00387">
    <property type="entry name" value="HATPase_c"/>
    <property type="match status" value="1"/>
</dbReference>
<dbReference type="SMART" id="SM00388">
    <property type="entry name" value="HisKA"/>
    <property type="match status" value="1"/>
</dbReference>
<proteinExistence type="predicted"/>
<dbReference type="InterPro" id="IPR005467">
    <property type="entry name" value="His_kinase_dom"/>
</dbReference>
<name>A0A418LWU9_9BACT</name>
<dbReference type="PROSITE" id="PS50109">
    <property type="entry name" value="HIS_KIN"/>
    <property type="match status" value="1"/>
</dbReference>
<comment type="caution">
    <text evidence="9">The sequence shown here is derived from an EMBL/GenBank/DDBJ whole genome shotgun (WGS) entry which is preliminary data.</text>
</comment>
<dbReference type="Gene3D" id="3.30.565.10">
    <property type="entry name" value="Histidine kinase-like ATPase, C-terminal domain"/>
    <property type="match status" value="1"/>
</dbReference>
<evidence type="ECO:0000256" key="4">
    <source>
        <dbReference type="ARBA" id="ARBA00022679"/>
    </source>
</evidence>
<keyword evidence="7" id="KW-0175">Coiled coil</keyword>
<evidence type="ECO:0000256" key="1">
    <source>
        <dbReference type="ARBA" id="ARBA00000085"/>
    </source>
</evidence>
<evidence type="ECO:0000313" key="10">
    <source>
        <dbReference type="Proteomes" id="UP000283523"/>
    </source>
</evidence>
<dbReference type="InterPro" id="IPR050736">
    <property type="entry name" value="Sensor_HK_Regulatory"/>
</dbReference>
<evidence type="ECO:0000256" key="7">
    <source>
        <dbReference type="SAM" id="Coils"/>
    </source>
</evidence>
<dbReference type="SUPFAM" id="SSF55874">
    <property type="entry name" value="ATPase domain of HSP90 chaperone/DNA topoisomerase II/histidine kinase"/>
    <property type="match status" value="1"/>
</dbReference>
<comment type="catalytic activity">
    <reaction evidence="1">
        <text>ATP + protein L-histidine = ADP + protein N-phospho-L-histidine.</text>
        <dbReference type="EC" id="2.7.13.3"/>
    </reaction>
</comment>
<organism evidence="9 10">
    <name type="scientific">Fibrisoma montanum</name>
    <dbReference type="NCBI Taxonomy" id="2305895"/>
    <lineage>
        <taxon>Bacteria</taxon>
        <taxon>Pseudomonadati</taxon>
        <taxon>Bacteroidota</taxon>
        <taxon>Cytophagia</taxon>
        <taxon>Cytophagales</taxon>
        <taxon>Spirosomataceae</taxon>
        <taxon>Fibrisoma</taxon>
    </lineage>
</organism>
<keyword evidence="3" id="KW-0597">Phosphoprotein</keyword>
<evidence type="ECO:0000256" key="5">
    <source>
        <dbReference type="ARBA" id="ARBA00022777"/>
    </source>
</evidence>
<evidence type="ECO:0000259" key="8">
    <source>
        <dbReference type="PROSITE" id="PS50109"/>
    </source>
</evidence>
<dbReference type="InterPro" id="IPR004358">
    <property type="entry name" value="Sig_transdc_His_kin-like_C"/>
</dbReference>
<dbReference type="AlphaFoldDB" id="A0A418LWU9"/>
<dbReference type="InterPro" id="IPR036097">
    <property type="entry name" value="HisK_dim/P_sf"/>
</dbReference>
<dbReference type="Proteomes" id="UP000283523">
    <property type="component" value="Unassembled WGS sequence"/>
</dbReference>
<reference evidence="9 10" key="1">
    <citation type="submission" date="2018-08" db="EMBL/GenBank/DDBJ databases">
        <title>Fibrisoma montanum sp. nov., isolated from Danxia mountain soil.</title>
        <authorList>
            <person name="Huang Y."/>
        </authorList>
    </citation>
    <scope>NUCLEOTIDE SEQUENCE [LARGE SCALE GENOMIC DNA]</scope>
    <source>
        <strain evidence="9 10">HYT19</strain>
    </source>
</reference>
<dbReference type="InterPro" id="IPR036890">
    <property type="entry name" value="HATPase_C_sf"/>
</dbReference>
<dbReference type="Pfam" id="PF00512">
    <property type="entry name" value="HisKA"/>
    <property type="match status" value="1"/>
</dbReference>
<dbReference type="EC" id="2.7.13.3" evidence="2"/>
<evidence type="ECO:0000256" key="2">
    <source>
        <dbReference type="ARBA" id="ARBA00012438"/>
    </source>
</evidence>
<gene>
    <name evidence="9" type="ORF">DYU11_31050</name>
</gene>
<feature type="coiled-coil region" evidence="7">
    <location>
        <begin position="23"/>
        <end position="84"/>
    </location>
</feature>
<dbReference type="CDD" id="cd00082">
    <property type="entry name" value="HisKA"/>
    <property type="match status" value="1"/>
</dbReference>
<dbReference type="Gene3D" id="1.10.287.130">
    <property type="match status" value="1"/>
</dbReference>
<accession>A0A418LWU9</accession>
<dbReference type="OrthoDB" id="9766459at2"/>
<dbReference type="GO" id="GO:0000155">
    <property type="term" value="F:phosphorelay sensor kinase activity"/>
    <property type="evidence" value="ECO:0007669"/>
    <property type="project" value="InterPro"/>
</dbReference>
<sequence>MPLLTIAMNEMTPEFAGNTPDAVGRLNEENRLLRQQLADQAVELDRLRQVLQQCEELTLQSQQNANERAELLAQERKLSELKTNFVTLASHEFRTPIGTILMSASLIGRYNGEQDGPKRERHVDRIKSAVADLTALLNEFLALSQIEQRTVPNRPVALVLPTFCQEVIEEMEPVMKPGQAILYTHTEGDTSIVLDGGMVKNILINLLGNASKYSTEGKAIGLTTAVRNGQLTIDVSDEGIGVPDQDKDKLFVNFFRARNAIHFQGTGLGLYVVKRYVDLLGGTITFTSQLDVGTVFTVNLPLATLPATV</sequence>
<protein>
    <recommendedName>
        <fullName evidence="2">histidine kinase</fullName>
        <ecNumber evidence="2">2.7.13.3</ecNumber>
    </recommendedName>
</protein>
<keyword evidence="10" id="KW-1185">Reference proteome</keyword>
<dbReference type="PANTHER" id="PTHR43711:SF26">
    <property type="entry name" value="SENSOR HISTIDINE KINASE RCSC"/>
    <property type="match status" value="1"/>
</dbReference>
<evidence type="ECO:0000313" key="9">
    <source>
        <dbReference type="EMBL" id="RIV17683.1"/>
    </source>
</evidence>
<keyword evidence="6" id="KW-0902">Two-component regulatory system</keyword>
<dbReference type="InterPro" id="IPR003594">
    <property type="entry name" value="HATPase_dom"/>
</dbReference>
<evidence type="ECO:0000256" key="6">
    <source>
        <dbReference type="ARBA" id="ARBA00023012"/>
    </source>
</evidence>
<dbReference type="EMBL" id="QXED01000016">
    <property type="protein sequence ID" value="RIV17683.1"/>
    <property type="molecule type" value="Genomic_DNA"/>
</dbReference>
<dbReference type="Pfam" id="PF02518">
    <property type="entry name" value="HATPase_c"/>
    <property type="match status" value="1"/>
</dbReference>
<evidence type="ECO:0000256" key="3">
    <source>
        <dbReference type="ARBA" id="ARBA00022553"/>
    </source>
</evidence>
<feature type="domain" description="Histidine kinase" evidence="8">
    <location>
        <begin position="88"/>
        <end position="304"/>
    </location>
</feature>
<dbReference type="PANTHER" id="PTHR43711">
    <property type="entry name" value="TWO-COMPONENT HISTIDINE KINASE"/>
    <property type="match status" value="1"/>
</dbReference>
<keyword evidence="4" id="KW-0808">Transferase</keyword>
<keyword evidence="5 9" id="KW-0418">Kinase</keyword>
<dbReference type="SUPFAM" id="SSF47384">
    <property type="entry name" value="Homodimeric domain of signal transducing histidine kinase"/>
    <property type="match status" value="1"/>
</dbReference>